<dbReference type="Pfam" id="PF12838">
    <property type="entry name" value="Fer4_7"/>
    <property type="match status" value="1"/>
</dbReference>
<keyword evidence="4" id="KW-0677">Repeat</keyword>
<gene>
    <name evidence="9" type="primary">fwdG-1</name>
    <name evidence="9" type="ORF">RCIA24</name>
</gene>
<dbReference type="PROSITE" id="PS00198">
    <property type="entry name" value="4FE4S_FER_1"/>
    <property type="match status" value="1"/>
</dbReference>
<dbReference type="InterPro" id="IPR013283">
    <property type="entry name" value="RLI1"/>
</dbReference>
<keyword evidence="7" id="KW-0411">Iron-sulfur</keyword>
<evidence type="ECO:0000256" key="6">
    <source>
        <dbReference type="ARBA" id="ARBA00023004"/>
    </source>
</evidence>
<feature type="domain" description="4Fe-4S ferredoxin-type" evidence="8">
    <location>
        <begin position="53"/>
        <end position="82"/>
    </location>
</feature>
<evidence type="ECO:0000256" key="4">
    <source>
        <dbReference type="ARBA" id="ARBA00022737"/>
    </source>
</evidence>
<keyword evidence="10" id="KW-1185">Reference proteome</keyword>
<dbReference type="SUPFAM" id="SSF54862">
    <property type="entry name" value="4Fe-4S ferredoxins"/>
    <property type="match status" value="1"/>
</dbReference>
<dbReference type="InterPro" id="IPR017900">
    <property type="entry name" value="4Fe4S_Fe_S_CS"/>
</dbReference>
<keyword evidence="3" id="KW-0479">Metal-binding</keyword>
<evidence type="ECO:0000256" key="3">
    <source>
        <dbReference type="ARBA" id="ARBA00022723"/>
    </source>
</evidence>
<accession>Q0W6J4</accession>
<dbReference type="InterPro" id="IPR017896">
    <property type="entry name" value="4Fe4S_Fe-S-bd"/>
</dbReference>
<dbReference type="GO" id="GO:0051539">
    <property type="term" value="F:4 iron, 4 sulfur cluster binding"/>
    <property type="evidence" value="ECO:0007669"/>
    <property type="project" value="UniProtKB-KW"/>
</dbReference>
<dbReference type="STRING" id="351160.RCIA24"/>
<keyword evidence="6" id="KW-0408">Iron</keyword>
<dbReference type="KEGG" id="rci:RCIA24"/>
<dbReference type="GO" id="GO:0046872">
    <property type="term" value="F:metal ion binding"/>
    <property type="evidence" value="ECO:0007669"/>
    <property type="project" value="UniProtKB-KW"/>
</dbReference>
<dbReference type="EMBL" id="AM114193">
    <property type="protein sequence ID" value="CAJ35999.1"/>
    <property type="molecule type" value="Genomic_DNA"/>
</dbReference>
<evidence type="ECO:0000313" key="9">
    <source>
        <dbReference type="EMBL" id="CAJ35999.1"/>
    </source>
</evidence>
<dbReference type="AlphaFoldDB" id="Q0W6J4"/>
<dbReference type="GeneID" id="300264757"/>
<dbReference type="GO" id="GO:0016491">
    <property type="term" value="F:oxidoreductase activity"/>
    <property type="evidence" value="ECO:0007669"/>
    <property type="project" value="UniProtKB-KW"/>
</dbReference>
<proteinExistence type="predicted"/>
<dbReference type="Gene3D" id="3.30.70.20">
    <property type="match status" value="2"/>
</dbReference>
<dbReference type="OrthoDB" id="230142at2157"/>
<sequence length="82" mass="8615">MAGANVTTISLDIQNRTCTGCNNCVVACPVNALELTVANPVTKKKTYNVLNGKAVVVDEEVCNGCGICLEVCPQRAITLTTE</sequence>
<organism evidence="9 10">
    <name type="scientific">Methanocella arvoryzae (strain DSM 22066 / NBRC 105507 / MRE50)</name>
    <dbReference type="NCBI Taxonomy" id="351160"/>
    <lineage>
        <taxon>Archaea</taxon>
        <taxon>Methanobacteriati</taxon>
        <taxon>Methanobacteriota</taxon>
        <taxon>Stenosarchaea group</taxon>
        <taxon>Methanomicrobia</taxon>
        <taxon>Methanocellales</taxon>
        <taxon>Methanocellaceae</taxon>
        <taxon>Methanocella</taxon>
    </lineage>
</organism>
<dbReference type="InterPro" id="IPR050572">
    <property type="entry name" value="Fe-S_Ferredoxin"/>
</dbReference>
<keyword evidence="2" id="KW-0004">4Fe-4S</keyword>
<keyword evidence="9" id="KW-0560">Oxidoreductase</keyword>
<evidence type="ECO:0000313" key="10">
    <source>
        <dbReference type="Proteomes" id="UP000000663"/>
    </source>
</evidence>
<dbReference type="PANTHER" id="PTHR43687:SF6">
    <property type="entry name" value="L-ASPARTATE SEMIALDEHYDE SULFURTRANSFERASE IRON-SULFUR SUBUNIT"/>
    <property type="match status" value="1"/>
</dbReference>
<evidence type="ECO:0000256" key="1">
    <source>
        <dbReference type="ARBA" id="ARBA00022448"/>
    </source>
</evidence>
<keyword evidence="5" id="KW-0249">Electron transport</keyword>
<dbReference type="RefSeq" id="WP_012036506.1">
    <property type="nucleotide sequence ID" value="NC_009464.1"/>
</dbReference>
<reference evidence="9 10" key="1">
    <citation type="journal article" date="2006" name="Science">
        <title>Genome of rice cluster I archaea -- the key methane producers in the rice rhizosphere.</title>
        <authorList>
            <person name="Erkel C."/>
            <person name="Kube M."/>
            <person name="Reinhardt R."/>
            <person name="Liesack W."/>
        </authorList>
    </citation>
    <scope>NUCLEOTIDE SEQUENCE [LARGE SCALE GENOMIC DNA]</scope>
    <source>
        <strain evidence="10">DSM 22066 / NBRC 105507 / MRE50</strain>
    </source>
</reference>
<name>Q0W6J4_METAR</name>
<evidence type="ECO:0000256" key="7">
    <source>
        <dbReference type="ARBA" id="ARBA00023014"/>
    </source>
</evidence>
<dbReference type="Proteomes" id="UP000000663">
    <property type="component" value="Chromosome"/>
</dbReference>
<dbReference type="PANTHER" id="PTHR43687">
    <property type="entry name" value="ADENYLYLSULFATE REDUCTASE, BETA SUBUNIT"/>
    <property type="match status" value="1"/>
</dbReference>
<keyword evidence="1" id="KW-0813">Transport</keyword>
<evidence type="ECO:0000256" key="5">
    <source>
        <dbReference type="ARBA" id="ARBA00022982"/>
    </source>
</evidence>
<feature type="domain" description="4Fe-4S ferredoxin-type" evidence="8">
    <location>
        <begin position="7"/>
        <end position="38"/>
    </location>
</feature>
<evidence type="ECO:0000256" key="2">
    <source>
        <dbReference type="ARBA" id="ARBA00022485"/>
    </source>
</evidence>
<dbReference type="PRINTS" id="PR01868">
    <property type="entry name" value="ABCEFAMILY"/>
</dbReference>
<evidence type="ECO:0000259" key="8">
    <source>
        <dbReference type="PROSITE" id="PS51379"/>
    </source>
</evidence>
<protein>
    <submittedName>
        <fullName evidence="9">Tungsten formylmethanofuran dehydrogenase,subunit G</fullName>
        <ecNumber evidence="9">1.2.99.5</ecNumber>
    </submittedName>
</protein>
<dbReference type="eggNOG" id="arCOG00292">
    <property type="taxonomic scope" value="Archaea"/>
</dbReference>
<dbReference type="PROSITE" id="PS51379">
    <property type="entry name" value="4FE4S_FER_2"/>
    <property type="match status" value="2"/>
</dbReference>
<dbReference type="EC" id="1.2.99.5" evidence="9"/>